<accession>A0A4R1NN10</accession>
<dbReference type="OrthoDB" id="9808437at2"/>
<dbReference type="Gene3D" id="1.10.3300.10">
    <property type="entry name" value="Jann2411-like domain"/>
    <property type="match status" value="1"/>
</dbReference>
<dbReference type="SUPFAM" id="SSF160904">
    <property type="entry name" value="Jann2411-like"/>
    <property type="match status" value="1"/>
</dbReference>
<feature type="domain" description="Zinc finger CGNR" evidence="1">
    <location>
        <begin position="148"/>
        <end position="189"/>
    </location>
</feature>
<name>A0A4R1NN10_9GAMM</name>
<dbReference type="PANTHER" id="PTHR35525">
    <property type="entry name" value="BLL6575 PROTEIN"/>
    <property type="match status" value="1"/>
</dbReference>
<comment type="caution">
    <text evidence="2">The sequence shown here is derived from an EMBL/GenBank/DDBJ whole genome shotgun (WGS) entry which is preliminary data.</text>
</comment>
<evidence type="ECO:0000313" key="3">
    <source>
        <dbReference type="Proteomes" id="UP000294555"/>
    </source>
</evidence>
<reference evidence="2 3" key="1">
    <citation type="submission" date="2019-02" db="EMBL/GenBank/DDBJ databases">
        <title>Investigation of anaerobic lignin degradation for improved lignocellulosic biofuels.</title>
        <authorList>
            <person name="Deangelis K."/>
        </authorList>
    </citation>
    <scope>NUCLEOTIDE SEQUENCE [LARGE SCALE GENOMIC DNA]</scope>
    <source>
        <strain evidence="2 3">159R</strain>
    </source>
</reference>
<dbReference type="Proteomes" id="UP000294555">
    <property type="component" value="Unassembled WGS sequence"/>
</dbReference>
<sequence>MQNAMPNAIPRFLADHTALDLLNTVEMIDGKQCDLWHTSDDVKLWLSKVGLLLDAKKMDIQDSLLDEARTLRETVRELVASKKAGRPLTISKLNDYLAQSCSYPALKISEGGVLSTARIYQPQTAGQLLGPLAEQAADLLANVDFGLVRECENHECCLWFYDKTKSHRRRWCSMAVCGNRHKVAKFRQNQKDAE</sequence>
<dbReference type="Pfam" id="PF07336">
    <property type="entry name" value="ABATE"/>
    <property type="match status" value="1"/>
</dbReference>
<keyword evidence="3" id="KW-1185">Reference proteome</keyword>
<evidence type="ECO:0000313" key="2">
    <source>
        <dbReference type="EMBL" id="TCL05670.1"/>
    </source>
</evidence>
<dbReference type="PANTHER" id="PTHR35525:SF3">
    <property type="entry name" value="BLL6575 PROTEIN"/>
    <property type="match status" value="1"/>
</dbReference>
<protein>
    <submittedName>
        <fullName evidence="2">Putative RNA-binding Zn ribbon-like protein</fullName>
    </submittedName>
</protein>
<evidence type="ECO:0000259" key="1">
    <source>
        <dbReference type="Pfam" id="PF11706"/>
    </source>
</evidence>
<dbReference type="InterPro" id="IPR023286">
    <property type="entry name" value="ABATE_dom_sf"/>
</dbReference>
<proteinExistence type="predicted"/>
<dbReference type="InterPro" id="IPR021005">
    <property type="entry name" value="Znf_CGNR"/>
</dbReference>
<dbReference type="InterPro" id="IPR010852">
    <property type="entry name" value="ABATE"/>
</dbReference>
<dbReference type="EMBL" id="SJOI01000001">
    <property type="protein sequence ID" value="TCL05670.1"/>
    <property type="molecule type" value="Genomic_DNA"/>
</dbReference>
<gene>
    <name evidence="2" type="ORF">EZJ58_3885</name>
</gene>
<dbReference type="Pfam" id="PF11706">
    <property type="entry name" value="zf-CGNR"/>
    <property type="match status" value="1"/>
</dbReference>
<dbReference type="AlphaFoldDB" id="A0A4R1NN10"/>
<organism evidence="2 3">
    <name type="scientific">Sodalis ligni</name>
    <dbReference type="NCBI Taxonomy" id="2697027"/>
    <lineage>
        <taxon>Bacteria</taxon>
        <taxon>Pseudomonadati</taxon>
        <taxon>Pseudomonadota</taxon>
        <taxon>Gammaproteobacteria</taxon>
        <taxon>Enterobacterales</taxon>
        <taxon>Bruguierivoracaceae</taxon>
        <taxon>Sodalis</taxon>
    </lineage>
</organism>